<proteinExistence type="predicted"/>
<reference evidence="1" key="1">
    <citation type="submission" date="2018-06" db="EMBL/GenBank/DDBJ databases">
        <authorList>
            <person name="Zhirakovskaya E."/>
        </authorList>
    </citation>
    <scope>NUCLEOTIDE SEQUENCE</scope>
</reference>
<name>A0A3B0Y0Y6_9ZZZZ</name>
<organism evidence="1">
    <name type="scientific">hydrothermal vent metagenome</name>
    <dbReference type="NCBI Taxonomy" id="652676"/>
    <lineage>
        <taxon>unclassified sequences</taxon>
        <taxon>metagenomes</taxon>
        <taxon>ecological metagenomes</taxon>
    </lineage>
</organism>
<accession>A0A3B0Y0Y6</accession>
<evidence type="ECO:0000313" key="1">
    <source>
        <dbReference type="EMBL" id="VAW70620.1"/>
    </source>
</evidence>
<gene>
    <name evidence="1" type="ORF">MNBD_GAMMA09-373</name>
</gene>
<dbReference type="EMBL" id="UOFI01000201">
    <property type="protein sequence ID" value="VAW70620.1"/>
    <property type="molecule type" value="Genomic_DNA"/>
</dbReference>
<sequence>MSGFNISTKLPPVDKLTFKLFRFDLPDSSLEISIPEKIFDRILPTIIHRPINSKETDIFNSENKRQFMRAIYDFPKNTWFNKKYGSMIMTACLHIKPETYTENIMHRENLIKAIQLDLKHRYQEFNDRTWHNGLASGKLSTDLINETMNFSANTDEEIQNNIFNNKRWISHFIGGLEKHRVYCIALTNNHYLSIDFEDKSEKNIPFDKMIEISTPYSDAIMQTAKIKPHNNNTNE</sequence>
<protein>
    <submittedName>
        <fullName evidence="1">Uncharacterized protein</fullName>
    </submittedName>
</protein>
<dbReference type="AlphaFoldDB" id="A0A3B0Y0Y6"/>